<gene>
    <name evidence="5" type="ORF">OG563_09970</name>
</gene>
<dbReference type="EMBL" id="CP109441">
    <property type="protein sequence ID" value="WUV48484.1"/>
    <property type="molecule type" value="Genomic_DNA"/>
</dbReference>
<dbReference type="PROSITE" id="PS50801">
    <property type="entry name" value="STAS"/>
    <property type="match status" value="1"/>
</dbReference>
<feature type="domain" description="STAS" evidence="4">
    <location>
        <begin position="45"/>
        <end position="145"/>
    </location>
</feature>
<dbReference type="Pfam" id="PF13466">
    <property type="entry name" value="STAS_2"/>
    <property type="match status" value="1"/>
</dbReference>
<dbReference type="InterPro" id="IPR003658">
    <property type="entry name" value="Anti-sigma_ant"/>
</dbReference>
<dbReference type="PANTHER" id="PTHR33495:SF2">
    <property type="entry name" value="ANTI-SIGMA FACTOR ANTAGONIST TM_1081-RELATED"/>
    <property type="match status" value="1"/>
</dbReference>
<name>A0ABZ1Z3C1_9NOCA</name>
<evidence type="ECO:0000313" key="6">
    <source>
        <dbReference type="Proteomes" id="UP001432062"/>
    </source>
</evidence>
<proteinExistence type="inferred from homology"/>
<organism evidence="5 6">
    <name type="scientific">Nocardia vinacea</name>
    <dbReference type="NCBI Taxonomy" id="96468"/>
    <lineage>
        <taxon>Bacteria</taxon>
        <taxon>Bacillati</taxon>
        <taxon>Actinomycetota</taxon>
        <taxon>Actinomycetes</taxon>
        <taxon>Mycobacteriales</taxon>
        <taxon>Nocardiaceae</taxon>
        <taxon>Nocardia</taxon>
    </lineage>
</organism>
<dbReference type="InterPro" id="IPR058548">
    <property type="entry name" value="MlaB-like_STAS"/>
</dbReference>
<evidence type="ECO:0000313" key="5">
    <source>
        <dbReference type="EMBL" id="WUV48484.1"/>
    </source>
</evidence>
<dbReference type="Proteomes" id="UP001432062">
    <property type="component" value="Chromosome"/>
</dbReference>
<dbReference type="InterPro" id="IPR036513">
    <property type="entry name" value="STAS_dom_sf"/>
</dbReference>
<dbReference type="NCBIfam" id="TIGR00377">
    <property type="entry name" value="ant_ant_sig"/>
    <property type="match status" value="1"/>
</dbReference>
<dbReference type="CDD" id="cd07043">
    <property type="entry name" value="STAS_anti-anti-sigma_factors"/>
    <property type="match status" value="1"/>
</dbReference>
<dbReference type="InterPro" id="IPR002645">
    <property type="entry name" value="STAS_dom"/>
</dbReference>
<reference evidence="5" key="1">
    <citation type="submission" date="2022-10" db="EMBL/GenBank/DDBJ databases">
        <title>The complete genomes of actinobacterial strains from the NBC collection.</title>
        <authorList>
            <person name="Joergensen T.S."/>
            <person name="Alvarez Arevalo M."/>
            <person name="Sterndorff E.B."/>
            <person name="Faurdal D."/>
            <person name="Vuksanovic O."/>
            <person name="Mourched A.-S."/>
            <person name="Charusanti P."/>
            <person name="Shaw S."/>
            <person name="Blin K."/>
            <person name="Weber T."/>
        </authorList>
    </citation>
    <scope>NUCLEOTIDE SEQUENCE</scope>
    <source>
        <strain evidence="5">NBC_01482</strain>
    </source>
</reference>
<keyword evidence="6" id="KW-1185">Reference proteome</keyword>
<dbReference type="PANTHER" id="PTHR33495">
    <property type="entry name" value="ANTI-SIGMA FACTOR ANTAGONIST TM_1081-RELATED-RELATED"/>
    <property type="match status" value="1"/>
</dbReference>
<evidence type="ECO:0000256" key="2">
    <source>
        <dbReference type="RuleBase" id="RU003749"/>
    </source>
</evidence>
<feature type="region of interest" description="Disordered" evidence="3">
    <location>
        <begin position="1"/>
        <end position="23"/>
    </location>
</feature>
<evidence type="ECO:0000259" key="4">
    <source>
        <dbReference type="PROSITE" id="PS50801"/>
    </source>
</evidence>
<protein>
    <recommendedName>
        <fullName evidence="2">Anti-sigma factor antagonist</fullName>
    </recommendedName>
</protein>
<evidence type="ECO:0000256" key="3">
    <source>
        <dbReference type="SAM" id="MobiDB-lite"/>
    </source>
</evidence>
<accession>A0ABZ1Z3C1</accession>
<dbReference type="Gene3D" id="3.30.750.24">
    <property type="entry name" value="STAS domain"/>
    <property type="match status" value="1"/>
</dbReference>
<dbReference type="SUPFAM" id="SSF52091">
    <property type="entry name" value="SpoIIaa-like"/>
    <property type="match status" value="1"/>
</dbReference>
<comment type="similarity">
    <text evidence="1 2">Belongs to the anti-sigma-factor antagonist family.</text>
</comment>
<dbReference type="RefSeq" id="WP_329412845.1">
    <property type="nucleotide sequence ID" value="NZ_CP109441.1"/>
</dbReference>
<sequence>MSTHFAYPAGRPADRDKTEHGERVDISTVPGARIIQCTVSHPRGDVTLVVVTGEVDLWTAPRLRDKLLRAFGSRGSIMVVDLSPVTFFAAAGLATLIEAQMAAEKADRRMVLITTVRCVDRAIELTGLATNFRRVGSLAAALADPTPGCAAPV</sequence>
<feature type="compositionally biased region" description="Basic and acidic residues" evidence="3">
    <location>
        <begin position="12"/>
        <end position="23"/>
    </location>
</feature>
<evidence type="ECO:0000256" key="1">
    <source>
        <dbReference type="ARBA" id="ARBA00009013"/>
    </source>
</evidence>